<dbReference type="Proteomes" id="UP000002601">
    <property type="component" value="Chromosome"/>
</dbReference>
<dbReference type="Gene3D" id="1.10.238.10">
    <property type="entry name" value="EF-hand"/>
    <property type="match status" value="2"/>
</dbReference>
<dbReference type="SUPFAM" id="SSF47473">
    <property type="entry name" value="EF-hand"/>
    <property type="match status" value="1"/>
</dbReference>
<dbReference type="EMBL" id="CP001649">
    <property type="protein sequence ID" value="ACS78149.1"/>
    <property type="molecule type" value="Genomic_DNA"/>
</dbReference>
<feature type="region of interest" description="Disordered" evidence="3">
    <location>
        <begin position="1"/>
        <end position="23"/>
    </location>
</feature>
<name>C6BV12_MARSD</name>
<keyword evidence="2" id="KW-0677">Repeat</keyword>
<evidence type="ECO:0000313" key="5">
    <source>
        <dbReference type="EMBL" id="ACS78149.1"/>
    </source>
</evidence>
<evidence type="ECO:0000256" key="1">
    <source>
        <dbReference type="ARBA" id="ARBA00022723"/>
    </source>
</evidence>
<feature type="region of interest" description="Disordered" evidence="3">
    <location>
        <begin position="201"/>
        <end position="226"/>
    </location>
</feature>
<dbReference type="HOGENOM" id="CLU_1072513_0_0_7"/>
<reference evidence="5 6" key="1">
    <citation type="submission" date="2009-06" db="EMBL/GenBank/DDBJ databases">
        <title>Complete sequence of Desulfovibrio salexigens DSM 2638.</title>
        <authorList>
            <consortium name="US DOE Joint Genome Institute"/>
            <person name="Lucas S."/>
            <person name="Copeland A."/>
            <person name="Lapidus A."/>
            <person name="Glavina del Rio T."/>
            <person name="Tice H."/>
            <person name="Bruce D."/>
            <person name="Goodwin L."/>
            <person name="Pitluck S."/>
            <person name="Munk A.C."/>
            <person name="Brettin T."/>
            <person name="Detter J.C."/>
            <person name="Han C."/>
            <person name="Tapia R."/>
            <person name="Larimer F."/>
            <person name="Land M."/>
            <person name="Hauser L."/>
            <person name="Kyrpides N."/>
            <person name="Anderson I."/>
            <person name="Wall J.D."/>
            <person name="Arkin A.P."/>
            <person name="Dehal P."/>
            <person name="Chivian D."/>
            <person name="Giles B."/>
            <person name="Hazen T.C."/>
        </authorList>
    </citation>
    <scope>NUCLEOTIDE SEQUENCE [LARGE SCALE GENOMIC DNA]</scope>
    <source>
        <strain evidence="6">ATCC 14822 / DSM 2638 / NCIMB 8403 / VKM B-1763</strain>
    </source>
</reference>
<feature type="compositionally biased region" description="Polar residues" evidence="3">
    <location>
        <begin position="1"/>
        <end position="16"/>
    </location>
</feature>
<dbReference type="InterPro" id="IPR011992">
    <property type="entry name" value="EF-hand-dom_pair"/>
</dbReference>
<organism evidence="5 6">
    <name type="scientific">Maridesulfovibrio salexigens (strain ATCC 14822 / DSM 2638 / NCIMB 8403 / VKM B-1763)</name>
    <name type="common">Desulfovibrio salexigens</name>
    <dbReference type="NCBI Taxonomy" id="526222"/>
    <lineage>
        <taxon>Bacteria</taxon>
        <taxon>Pseudomonadati</taxon>
        <taxon>Thermodesulfobacteriota</taxon>
        <taxon>Desulfovibrionia</taxon>
        <taxon>Desulfovibrionales</taxon>
        <taxon>Desulfovibrionaceae</taxon>
        <taxon>Maridesulfovibrio</taxon>
    </lineage>
</organism>
<keyword evidence="6" id="KW-1185">Reference proteome</keyword>
<evidence type="ECO:0000313" key="6">
    <source>
        <dbReference type="Proteomes" id="UP000002601"/>
    </source>
</evidence>
<keyword evidence="1" id="KW-0479">Metal-binding</keyword>
<gene>
    <name evidence="5" type="ordered locus">Desal_0078</name>
</gene>
<feature type="domain" description="EF-hand" evidence="4">
    <location>
        <begin position="62"/>
        <end position="88"/>
    </location>
</feature>
<proteinExistence type="predicted"/>
<sequence>MSISVIDGSENSQVSANYAPDDSRIIEQSQQADFIDSLMISRDKDGDGILDLDESGLRNKEFSKYDADGDGRISVAEVQAKLDQMQQQKGAIGKLDVEMQQAEKTAAKGMQPPAQKKVTLENSGLDEKTFNMLDSDGDGKVSQTEIDSLRDAEERVQEGSLFSEALSEFKKNFFQKEKDDEEKDLNGDGIVSEEEEELAKQQAAQVTGVNAEESKEPATNTEPQGKIFSARQMAGVRAYQNQASEFFAAASNSSVSFQY</sequence>
<evidence type="ECO:0000256" key="3">
    <source>
        <dbReference type="SAM" id="MobiDB-lite"/>
    </source>
</evidence>
<dbReference type="PANTHER" id="PTHR10827">
    <property type="entry name" value="RETICULOCALBIN"/>
    <property type="match status" value="1"/>
</dbReference>
<dbReference type="RefSeq" id="WP_012765675.1">
    <property type="nucleotide sequence ID" value="NC_012881.1"/>
</dbReference>
<evidence type="ECO:0000256" key="2">
    <source>
        <dbReference type="ARBA" id="ARBA00022737"/>
    </source>
</evidence>
<dbReference type="PANTHER" id="PTHR10827:SF98">
    <property type="entry name" value="45 KDA CALCIUM-BINDING PROTEIN"/>
    <property type="match status" value="1"/>
</dbReference>
<protein>
    <recommendedName>
        <fullName evidence="4">EF-hand domain-containing protein</fullName>
    </recommendedName>
</protein>
<dbReference type="KEGG" id="dsa:Desal_0078"/>
<dbReference type="GO" id="GO:0005509">
    <property type="term" value="F:calcium ion binding"/>
    <property type="evidence" value="ECO:0007669"/>
    <property type="project" value="InterPro"/>
</dbReference>
<dbReference type="InterPro" id="IPR018247">
    <property type="entry name" value="EF_Hand_1_Ca_BS"/>
</dbReference>
<accession>C6BV12</accession>
<dbReference type="STRING" id="526222.Desal_0078"/>
<dbReference type="AlphaFoldDB" id="C6BV12"/>
<dbReference type="OrthoDB" id="5457030at2"/>
<dbReference type="PROSITE" id="PS50222">
    <property type="entry name" value="EF_HAND_2"/>
    <property type="match status" value="1"/>
</dbReference>
<dbReference type="eggNOG" id="COG5126">
    <property type="taxonomic scope" value="Bacteria"/>
</dbReference>
<dbReference type="PROSITE" id="PS00018">
    <property type="entry name" value="EF_HAND_1"/>
    <property type="match status" value="2"/>
</dbReference>
<dbReference type="InterPro" id="IPR002048">
    <property type="entry name" value="EF_hand_dom"/>
</dbReference>
<dbReference type="Pfam" id="PF13202">
    <property type="entry name" value="EF-hand_5"/>
    <property type="match status" value="2"/>
</dbReference>
<evidence type="ECO:0000259" key="4">
    <source>
        <dbReference type="PROSITE" id="PS50222"/>
    </source>
</evidence>